<proteinExistence type="predicted"/>
<reference evidence="4" key="2">
    <citation type="submission" date="2017-03" db="EMBL/GenBank/DDBJ databases">
        <title>Bacillus sp. V-88(T) DSM27956, whole genome shotgun sequencing project.</title>
        <authorList>
            <person name="Dastager S.G."/>
            <person name="Neurgaonkar P.S."/>
            <person name="Dharne M.S."/>
        </authorList>
    </citation>
    <scope>NUCLEOTIDE SEQUENCE [LARGE SCALE GENOMIC DNA]</scope>
    <source>
        <strain evidence="4">DSM 25145</strain>
    </source>
</reference>
<sequence length="64" mass="7475">MTSEQAVQTIEALRTGAETRVKVQKEDFLVFRQELIIQPDFKQFRGIARHGGNTEYEYMQTPRS</sequence>
<organism evidence="2 3">
    <name type="scientific">Domibacillus enclensis</name>
    <dbReference type="NCBI Taxonomy" id="1017273"/>
    <lineage>
        <taxon>Bacteria</taxon>
        <taxon>Bacillati</taxon>
        <taxon>Bacillota</taxon>
        <taxon>Bacilli</taxon>
        <taxon>Bacillales</taxon>
        <taxon>Bacillaceae</taxon>
        <taxon>Domibacillus</taxon>
    </lineage>
</organism>
<reference evidence="2 3" key="1">
    <citation type="submission" date="2017-01" db="EMBL/GenBank/DDBJ databases">
        <authorList>
            <person name="Mah S.A."/>
            <person name="Swanson W.J."/>
            <person name="Moy G.W."/>
            <person name="Vacquier V.D."/>
        </authorList>
    </citation>
    <scope>NUCLEOTIDE SEQUENCE [LARGE SCALE GENOMIC DNA]</scope>
    <source>
        <strain evidence="2 3">NIO-1016</strain>
    </source>
</reference>
<evidence type="ECO:0000313" key="2">
    <source>
        <dbReference type="EMBL" id="SIQ58897.1"/>
    </source>
</evidence>
<dbReference type="Proteomes" id="UP000215545">
    <property type="component" value="Unassembled WGS sequence"/>
</dbReference>
<dbReference type="AlphaFoldDB" id="A0A1N6U022"/>
<evidence type="ECO:0000313" key="1">
    <source>
        <dbReference type="EMBL" id="OXS78400.1"/>
    </source>
</evidence>
<evidence type="ECO:0000313" key="3">
    <source>
        <dbReference type="Proteomes" id="UP000186385"/>
    </source>
</evidence>
<dbReference type="RefSeq" id="WP_045851519.1">
    <property type="nucleotide sequence ID" value="NZ_FTLX01000003.1"/>
</dbReference>
<reference evidence="1" key="3">
    <citation type="submission" date="2017-03" db="EMBL/GenBank/DDBJ databases">
        <authorList>
            <person name="Dastager S.G."/>
            <person name="Neurgaonkar P.S."/>
            <person name="Dharne M.S."/>
        </authorList>
    </citation>
    <scope>NUCLEOTIDE SEQUENCE</scope>
    <source>
        <strain evidence="1">DSM 25145</strain>
    </source>
</reference>
<dbReference type="OrthoDB" id="2455488at2"/>
<name>A0A1N6U022_9BACI</name>
<protein>
    <submittedName>
        <fullName evidence="2">Uncharacterized protein</fullName>
    </submittedName>
</protein>
<keyword evidence="4" id="KW-1185">Reference proteome</keyword>
<dbReference type="EMBL" id="FTLX01000003">
    <property type="protein sequence ID" value="SIQ58897.1"/>
    <property type="molecule type" value="Genomic_DNA"/>
</dbReference>
<dbReference type="STRING" id="1017273.SAMN05443094_103125"/>
<dbReference type="EMBL" id="MWSK01000003">
    <property type="protein sequence ID" value="OXS78400.1"/>
    <property type="molecule type" value="Genomic_DNA"/>
</dbReference>
<gene>
    <name evidence="1" type="ORF">B1B05_07245</name>
    <name evidence="2" type="ORF">SAMN05443094_103125</name>
</gene>
<accession>A0A1N6U022</accession>
<evidence type="ECO:0000313" key="4">
    <source>
        <dbReference type="Proteomes" id="UP000215545"/>
    </source>
</evidence>
<dbReference type="Proteomes" id="UP000186385">
    <property type="component" value="Unassembled WGS sequence"/>
</dbReference>